<dbReference type="GO" id="GO:0007165">
    <property type="term" value="P:signal transduction"/>
    <property type="evidence" value="ECO:0007669"/>
    <property type="project" value="UniProtKB-KW"/>
</dbReference>
<dbReference type="PANTHER" id="PTHR32089:SF112">
    <property type="entry name" value="LYSOZYME-LIKE PROTEIN-RELATED"/>
    <property type="match status" value="1"/>
</dbReference>
<dbReference type="EMBL" id="CP001631">
    <property type="protein sequence ID" value="ACU54269.1"/>
    <property type="molecule type" value="Genomic_DNA"/>
</dbReference>
<proteinExistence type="inferred from homology"/>
<gene>
    <name evidence="5" type="ordered locus">Afer_1343</name>
</gene>
<dbReference type="Proteomes" id="UP000000771">
    <property type="component" value="Chromosome"/>
</dbReference>
<dbReference type="STRING" id="525909.Afer_1343"/>
<dbReference type="Gene3D" id="1.10.287.950">
    <property type="entry name" value="Methyl-accepting chemotaxis protein"/>
    <property type="match status" value="1"/>
</dbReference>
<dbReference type="GO" id="GO:0006935">
    <property type="term" value="P:chemotaxis"/>
    <property type="evidence" value="ECO:0007669"/>
    <property type="project" value="InterPro"/>
</dbReference>
<accession>C7LZW1</accession>
<protein>
    <submittedName>
        <fullName evidence="5">Methyl-accepting chemotaxis sensory transducer</fullName>
    </submittedName>
</protein>
<evidence type="ECO:0000256" key="1">
    <source>
        <dbReference type="ARBA" id="ARBA00023224"/>
    </source>
</evidence>
<evidence type="ECO:0000256" key="2">
    <source>
        <dbReference type="ARBA" id="ARBA00029447"/>
    </source>
</evidence>
<evidence type="ECO:0000259" key="4">
    <source>
        <dbReference type="PROSITE" id="PS50111"/>
    </source>
</evidence>
<evidence type="ECO:0000313" key="5">
    <source>
        <dbReference type="EMBL" id="ACU54269.1"/>
    </source>
</evidence>
<evidence type="ECO:0000256" key="3">
    <source>
        <dbReference type="PROSITE-ProRule" id="PRU00284"/>
    </source>
</evidence>
<reference evidence="5 6" key="1">
    <citation type="journal article" date="2009" name="Stand. Genomic Sci.">
        <title>Complete genome sequence of Acidimicrobium ferrooxidans type strain (ICP).</title>
        <authorList>
            <person name="Clum A."/>
            <person name="Nolan M."/>
            <person name="Lang E."/>
            <person name="Glavina Del Rio T."/>
            <person name="Tice H."/>
            <person name="Copeland A."/>
            <person name="Cheng J.F."/>
            <person name="Lucas S."/>
            <person name="Chen F."/>
            <person name="Bruce D."/>
            <person name="Goodwin L."/>
            <person name="Pitluck S."/>
            <person name="Ivanova N."/>
            <person name="Mavrommatis K."/>
            <person name="Mikhailova N."/>
            <person name="Pati A."/>
            <person name="Chen A."/>
            <person name="Palaniappan K."/>
            <person name="Goker M."/>
            <person name="Spring S."/>
            <person name="Land M."/>
            <person name="Hauser L."/>
            <person name="Chang Y.J."/>
            <person name="Jeffries C.C."/>
            <person name="Chain P."/>
            <person name="Bristow J."/>
            <person name="Eisen J.A."/>
            <person name="Markowitz V."/>
            <person name="Hugenholtz P."/>
            <person name="Kyrpides N.C."/>
            <person name="Klenk H.P."/>
            <person name="Lapidus A."/>
        </authorList>
    </citation>
    <scope>NUCLEOTIDE SEQUENCE [LARGE SCALE GENOMIC DNA]</scope>
    <source>
        <strain evidence="6">DSM 10331 / JCM 15462 / NBRC 103882 / ICP</strain>
    </source>
</reference>
<dbReference type="SMART" id="SM00283">
    <property type="entry name" value="MA"/>
    <property type="match status" value="1"/>
</dbReference>
<sequence>MIAEPEGEQTIVYVNPAAEALFAEHAVELNAGLQGADVRHAFGGSIHRFHRDPERVRRVLGELRARGGSHSAQIRIGDRILETHVRPVHDRGRLVGYLAHWFDRTAIEQLAREEAVRAEARFGELSSGVAQIAAAVEELRASAAEVARASGDLRQLATSASEAARDGDATVGRVIDAVGVLSERIRSTSEALTALAERTRSLDAVAGAIGGIADQTNLLALNAAIEASRAGTAGRGFAVVADEVRQLAGRAGELAHQIGVGIAEVRDGVSEAVRVISEGLEESERSVELGGSARAAVAGIVDGLASVQGRVGEIATATDQQQEAVGEISGRLHDIVRSHGLDRERPDRREVVSAARRFGLDDGRQG</sequence>
<dbReference type="PANTHER" id="PTHR32089">
    <property type="entry name" value="METHYL-ACCEPTING CHEMOTAXIS PROTEIN MCPB"/>
    <property type="match status" value="1"/>
</dbReference>
<evidence type="ECO:0000313" key="6">
    <source>
        <dbReference type="Proteomes" id="UP000000771"/>
    </source>
</evidence>
<feature type="domain" description="Methyl-accepting transducer" evidence="4">
    <location>
        <begin position="124"/>
        <end position="336"/>
    </location>
</feature>
<dbReference type="Gene3D" id="3.30.450.20">
    <property type="entry name" value="PAS domain"/>
    <property type="match status" value="1"/>
</dbReference>
<dbReference type="AlphaFoldDB" id="C7LZW1"/>
<dbReference type="InterPro" id="IPR004090">
    <property type="entry name" value="Chemotax_Me-accpt_rcpt"/>
</dbReference>
<dbReference type="HOGENOM" id="CLU_056522_0_0_11"/>
<dbReference type="GO" id="GO:0016020">
    <property type="term" value="C:membrane"/>
    <property type="evidence" value="ECO:0007669"/>
    <property type="project" value="InterPro"/>
</dbReference>
<organism evidence="5 6">
    <name type="scientific">Acidimicrobium ferrooxidans (strain DSM 10331 / JCM 15462 / NBRC 103882 / ICP)</name>
    <dbReference type="NCBI Taxonomy" id="525909"/>
    <lineage>
        <taxon>Bacteria</taxon>
        <taxon>Bacillati</taxon>
        <taxon>Actinomycetota</taxon>
        <taxon>Acidimicrobiia</taxon>
        <taxon>Acidimicrobiales</taxon>
        <taxon>Acidimicrobiaceae</taxon>
        <taxon>Acidimicrobium</taxon>
    </lineage>
</organism>
<dbReference type="PRINTS" id="PR00260">
    <property type="entry name" value="CHEMTRNSDUCR"/>
</dbReference>
<dbReference type="KEGG" id="afo:Afer_1343"/>
<dbReference type="SUPFAM" id="SSF58104">
    <property type="entry name" value="Methyl-accepting chemotaxis protein (MCP) signaling domain"/>
    <property type="match status" value="1"/>
</dbReference>
<dbReference type="Pfam" id="PF00015">
    <property type="entry name" value="MCPsignal"/>
    <property type="match status" value="1"/>
</dbReference>
<dbReference type="eggNOG" id="COG0840">
    <property type="taxonomic scope" value="Bacteria"/>
</dbReference>
<dbReference type="InterPro" id="IPR004089">
    <property type="entry name" value="MCPsignal_dom"/>
</dbReference>
<name>C7LZW1_ACIFD</name>
<keyword evidence="6" id="KW-1185">Reference proteome</keyword>
<keyword evidence="1 3" id="KW-0807">Transducer</keyword>
<dbReference type="GO" id="GO:0004888">
    <property type="term" value="F:transmembrane signaling receptor activity"/>
    <property type="evidence" value="ECO:0007669"/>
    <property type="project" value="InterPro"/>
</dbReference>
<comment type="similarity">
    <text evidence="2">Belongs to the methyl-accepting chemotaxis (MCP) protein family.</text>
</comment>
<dbReference type="PROSITE" id="PS50111">
    <property type="entry name" value="CHEMOTAXIS_TRANSDUC_2"/>
    <property type="match status" value="1"/>
</dbReference>